<dbReference type="SUPFAM" id="SSF69572">
    <property type="entry name" value="Activating enzymes of the ubiquitin-like proteins"/>
    <property type="match status" value="1"/>
</dbReference>
<evidence type="ECO:0000313" key="2">
    <source>
        <dbReference type="EMBL" id="KIY71707.1"/>
    </source>
</evidence>
<dbReference type="GO" id="GO:0005737">
    <property type="term" value="C:cytoplasm"/>
    <property type="evidence" value="ECO:0007669"/>
    <property type="project" value="TreeGrafter"/>
</dbReference>
<dbReference type="PANTHER" id="PTHR10953:SF162">
    <property type="entry name" value="SUMO-ACTIVATING ENZYME SUBUNIT 1"/>
    <property type="match status" value="1"/>
</dbReference>
<organism evidence="2 3">
    <name type="scientific">Cylindrobasidium torrendii FP15055 ss-10</name>
    <dbReference type="NCBI Taxonomy" id="1314674"/>
    <lineage>
        <taxon>Eukaryota</taxon>
        <taxon>Fungi</taxon>
        <taxon>Dikarya</taxon>
        <taxon>Basidiomycota</taxon>
        <taxon>Agaricomycotina</taxon>
        <taxon>Agaricomycetes</taxon>
        <taxon>Agaricomycetidae</taxon>
        <taxon>Agaricales</taxon>
        <taxon>Marasmiineae</taxon>
        <taxon>Physalacriaceae</taxon>
        <taxon>Cylindrobasidium</taxon>
    </lineage>
</organism>
<reference evidence="2 3" key="1">
    <citation type="journal article" date="2015" name="Fungal Genet. Biol.">
        <title>Evolution of novel wood decay mechanisms in Agaricales revealed by the genome sequences of Fistulina hepatica and Cylindrobasidium torrendii.</title>
        <authorList>
            <person name="Floudas D."/>
            <person name="Held B.W."/>
            <person name="Riley R."/>
            <person name="Nagy L.G."/>
            <person name="Koehler G."/>
            <person name="Ransdell A.S."/>
            <person name="Younus H."/>
            <person name="Chow J."/>
            <person name="Chiniquy J."/>
            <person name="Lipzen A."/>
            <person name="Tritt A."/>
            <person name="Sun H."/>
            <person name="Haridas S."/>
            <person name="LaButti K."/>
            <person name="Ohm R.A."/>
            <person name="Kues U."/>
            <person name="Blanchette R.A."/>
            <person name="Grigoriev I.V."/>
            <person name="Minto R.E."/>
            <person name="Hibbett D.S."/>
        </authorList>
    </citation>
    <scope>NUCLEOTIDE SEQUENCE [LARGE SCALE GENOMIC DNA]</scope>
    <source>
        <strain evidence="2 3">FP15055 ss-10</strain>
    </source>
</reference>
<dbReference type="AlphaFoldDB" id="A0A0D7BMN2"/>
<dbReference type="InterPro" id="IPR000594">
    <property type="entry name" value="ThiF_NAD_FAD-bd"/>
</dbReference>
<dbReference type="GO" id="GO:0019948">
    <property type="term" value="F:SUMO activating enzyme activity"/>
    <property type="evidence" value="ECO:0007669"/>
    <property type="project" value="TreeGrafter"/>
</dbReference>
<name>A0A0D7BMN2_9AGAR</name>
<proteinExistence type="predicted"/>
<protein>
    <recommendedName>
        <fullName evidence="1">THIF-type NAD/FAD binding fold domain-containing protein</fullName>
    </recommendedName>
</protein>
<evidence type="ECO:0000313" key="3">
    <source>
        <dbReference type="Proteomes" id="UP000054007"/>
    </source>
</evidence>
<dbReference type="GO" id="GO:0031510">
    <property type="term" value="C:SUMO activating enzyme complex"/>
    <property type="evidence" value="ECO:0007669"/>
    <property type="project" value="TreeGrafter"/>
</dbReference>
<dbReference type="Proteomes" id="UP000054007">
    <property type="component" value="Unassembled WGS sequence"/>
</dbReference>
<dbReference type="STRING" id="1314674.A0A0D7BMN2"/>
<dbReference type="Gene3D" id="3.40.50.720">
    <property type="entry name" value="NAD(P)-binding Rossmann-like Domain"/>
    <property type="match status" value="1"/>
</dbReference>
<dbReference type="PANTHER" id="PTHR10953">
    <property type="entry name" value="UBIQUITIN-ACTIVATING ENZYME E1"/>
    <property type="match status" value="1"/>
</dbReference>
<dbReference type="InterPro" id="IPR045886">
    <property type="entry name" value="ThiF/MoeB/HesA"/>
</dbReference>
<accession>A0A0D7BMN2</accession>
<evidence type="ECO:0000259" key="1">
    <source>
        <dbReference type="Pfam" id="PF00899"/>
    </source>
</evidence>
<keyword evidence="3" id="KW-1185">Reference proteome</keyword>
<dbReference type="InterPro" id="IPR035985">
    <property type="entry name" value="Ubiquitin-activating_enz"/>
</dbReference>
<gene>
    <name evidence="2" type="ORF">CYLTODRAFT_418614</name>
</gene>
<dbReference type="Pfam" id="PF00899">
    <property type="entry name" value="ThiF"/>
    <property type="match status" value="1"/>
</dbReference>
<dbReference type="EMBL" id="KN880451">
    <property type="protein sequence ID" value="KIY71707.1"/>
    <property type="molecule type" value="Genomic_DNA"/>
</dbReference>
<dbReference type="GO" id="GO:0016925">
    <property type="term" value="P:protein sumoylation"/>
    <property type="evidence" value="ECO:0007669"/>
    <property type="project" value="TreeGrafter"/>
</dbReference>
<feature type="domain" description="THIF-type NAD/FAD binding fold" evidence="1">
    <location>
        <begin position="14"/>
        <end position="323"/>
    </location>
</feature>
<sequence>MASKEFTEEEQSRYDRQIRLWGIEAQQRMRNATILVVRLKGTATETIKNIVLAGIGKLIMVDDEDVTEEDLGAGFFFRDEDVGKKRVLVAKGRVESLNPLVTVEAVPTTAVLEPQNVEASLAAVNLVCVTDGTREELIRLNQACRKQNVPFYCGGTYGLVGYIFCDLLTHEYIAPDRVAATTSAQSARTVSTYCPLDVAIHHSWAGLTKRQTKNANPTTLYAVLGLWEYESQHGSLPDSQDSAAEVLASANALINKAQINKQVLSVLPPDLAASLATTARHEFSPVCAIIGGLLGQDILKCLGAKEPPIANFLTFDGNLGGATTARMSMQ</sequence>
<dbReference type="OrthoDB" id="1708823at2759"/>